<accession>A0A239C394</accession>
<reference evidence="3" key="1">
    <citation type="submission" date="2017-06" db="EMBL/GenBank/DDBJ databases">
        <authorList>
            <person name="Varghese N."/>
            <person name="Submissions S."/>
        </authorList>
    </citation>
    <scope>NUCLEOTIDE SEQUENCE [LARGE SCALE GENOMIC DNA]</scope>
    <source>
        <strain evidence="3">DSM 22348</strain>
    </source>
</reference>
<gene>
    <name evidence="2" type="ORF">SAMN05444352_103336</name>
</gene>
<dbReference type="STRING" id="1215104.GCA_000730585_02290"/>
<evidence type="ECO:0000313" key="2">
    <source>
        <dbReference type="EMBL" id="SNS14399.1"/>
    </source>
</evidence>
<feature type="domain" description="TniQ" evidence="1">
    <location>
        <begin position="281"/>
        <end position="401"/>
    </location>
</feature>
<sequence length="622" mass="70191">MGHFPRWISSSDNELVLQRCLKIVHISHMQLATHHATQQSAEMQPVPSQPANIDLQSHAGTQVILLSGDAGCGMSALTHQISRRLCRRGIHVLELPELPSQPNATFIHGLVEALGLPPQMMASQKSQIETIYSATFKLRQIQVTVVNDVQSYMRRPYSNASPAVTKIAEFIHSGISKFVFLCATTLCCDALAEGLDIEEISYSRAQIKRMPYGASYIDFVTDTVESLTGSPEIPESLPLELHQLSEGLIGVTMRHIRCLVGPRSEMAPSHAPRKKTWFRGFCQPVNDEVFSSWLMRNAFTKNVLSVTATELDGCRQAARLYGGRDVDRVSDIAAKNVLPKALRISTLARTFRLYDSRVFPSHYLLAYCPQCLADDVACGRLPSWRKTWRQYGYCVCDKHEIPVILSVLQHPSPDSFFKAWEAYSEYVLSPLFRLKRRLVSAALSEEKLLMQERKVGLLILRVQNWMITQVLTGHYRGLSPAGARFVLNVLLHEPIAKRSPGGFARTYFNSRDLIHVYYTSHRNPEDFHGHYLTASPRQTLTAYLLVGIAYDMIKQSEAAFLQSVLGITREAFPACRSEISYAAATMFLPEHWAEIKCTAQRDLPFDDLLQIGWIFEYKSNRK</sequence>
<keyword evidence="3" id="KW-1185">Reference proteome</keyword>
<dbReference type="Proteomes" id="UP000198407">
    <property type="component" value="Unassembled WGS sequence"/>
</dbReference>
<proteinExistence type="predicted"/>
<evidence type="ECO:0000259" key="1">
    <source>
        <dbReference type="Pfam" id="PF06527"/>
    </source>
</evidence>
<evidence type="ECO:0000313" key="3">
    <source>
        <dbReference type="Proteomes" id="UP000198407"/>
    </source>
</evidence>
<protein>
    <submittedName>
        <fullName evidence="2">TniQ protein</fullName>
    </submittedName>
</protein>
<dbReference type="OrthoDB" id="6893225at2"/>
<dbReference type="InterPro" id="IPR009492">
    <property type="entry name" value="TniQ"/>
</dbReference>
<organism evidence="2 3">
    <name type="scientific">Pseudomonas japonica</name>
    <dbReference type="NCBI Taxonomy" id="256466"/>
    <lineage>
        <taxon>Bacteria</taxon>
        <taxon>Pseudomonadati</taxon>
        <taxon>Pseudomonadota</taxon>
        <taxon>Gammaproteobacteria</taxon>
        <taxon>Pseudomonadales</taxon>
        <taxon>Pseudomonadaceae</taxon>
        <taxon>Pseudomonas</taxon>
    </lineage>
</organism>
<name>A0A239C394_9PSED</name>
<dbReference type="EMBL" id="FZOL01000003">
    <property type="protein sequence ID" value="SNS14399.1"/>
    <property type="molecule type" value="Genomic_DNA"/>
</dbReference>
<dbReference type="Pfam" id="PF06527">
    <property type="entry name" value="TniQ"/>
    <property type="match status" value="1"/>
</dbReference>
<dbReference type="RefSeq" id="WP_084702781.1">
    <property type="nucleotide sequence ID" value="NZ_FZOL01000003.1"/>
</dbReference>
<dbReference type="AlphaFoldDB" id="A0A239C394"/>